<feature type="compositionally biased region" description="Basic and acidic residues" evidence="1">
    <location>
        <begin position="284"/>
        <end position="302"/>
    </location>
</feature>
<proteinExistence type="predicted"/>
<gene>
    <name evidence="2" type="ORF">CCMP2556_LOCUS1652</name>
</gene>
<organism evidence="2 3">
    <name type="scientific">Durusdinium trenchii</name>
    <dbReference type="NCBI Taxonomy" id="1381693"/>
    <lineage>
        <taxon>Eukaryota</taxon>
        <taxon>Sar</taxon>
        <taxon>Alveolata</taxon>
        <taxon>Dinophyceae</taxon>
        <taxon>Suessiales</taxon>
        <taxon>Symbiodiniaceae</taxon>
        <taxon>Durusdinium</taxon>
    </lineage>
</organism>
<feature type="compositionally biased region" description="Polar residues" evidence="1">
    <location>
        <begin position="259"/>
        <end position="274"/>
    </location>
</feature>
<feature type="compositionally biased region" description="Basic and acidic residues" evidence="1">
    <location>
        <begin position="158"/>
        <end position="172"/>
    </location>
</feature>
<feature type="compositionally biased region" description="Low complexity" evidence="1">
    <location>
        <begin position="187"/>
        <end position="201"/>
    </location>
</feature>
<name>A0ABP0HGQ4_9DINO</name>
<evidence type="ECO:0000313" key="2">
    <source>
        <dbReference type="EMBL" id="CAK8989399.1"/>
    </source>
</evidence>
<protein>
    <recommendedName>
        <fullName evidence="4">CS domain-containing protein</fullName>
    </recommendedName>
</protein>
<feature type="compositionally biased region" description="Basic residues" evidence="1">
    <location>
        <begin position="225"/>
        <end position="237"/>
    </location>
</feature>
<comment type="caution">
    <text evidence="2">The sequence shown here is derived from an EMBL/GenBank/DDBJ whole genome shotgun (WGS) entry which is preliminary data.</text>
</comment>
<evidence type="ECO:0000313" key="3">
    <source>
        <dbReference type="Proteomes" id="UP001642484"/>
    </source>
</evidence>
<evidence type="ECO:0000256" key="1">
    <source>
        <dbReference type="SAM" id="MobiDB-lite"/>
    </source>
</evidence>
<keyword evidence="3" id="KW-1185">Reference proteome</keyword>
<evidence type="ECO:0008006" key="4">
    <source>
        <dbReference type="Google" id="ProtNLM"/>
    </source>
</evidence>
<feature type="compositionally biased region" description="Basic and acidic residues" evidence="1">
    <location>
        <begin position="113"/>
        <end position="130"/>
    </location>
</feature>
<accession>A0ABP0HGQ4</accession>
<feature type="region of interest" description="Disordered" evidence="1">
    <location>
        <begin position="35"/>
        <end position="56"/>
    </location>
</feature>
<feature type="compositionally biased region" description="Low complexity" evidence="1">
    <location>
        <begin position="141"/>
        <end position="157"/>
    </location>
</feature>
<sequence>MAPPVPGDPPTSVREKGGRLVVVFNVANVRPNSVQVEVRPPSDEEPAGSVHVSFSSMSPSKAFVKHLVLPHGIDSKTVQDVQSKSLTLQLVKLDESLEWGQAWLKPKGKTKRKGEEKADAKTGRPPKEPEQVPETTPAPPSAAATPSSAAETAPSRAVEVEEPKVKEEEIKAEPTTPETPVEVMDSAEAVPVALAETAETAETVKEEPETPECVDQSEPNSKAGVKARARRGKKKPKEKVEEASPPVEVKQVEQEVRQTPTPASKEQKSSTATAHRSGAAPIRRKSDREEKRPHGPHAQKGEVEALIEALKAGPLKDYPLVPPTDPELRTLVGNGSALLSSDPKKALVFLRLAGRKGYLPAYLLLAQHAQLTKDDGLLIESLCTLFMSPDVKQLPKNLLSNCAMQLTAVLRDPKNQQEAAARAADLEVIAKDWPIMNMLKLQTPGGKSASKQAKTQQGRVDFQQIKEAMVTPKVSLSTKTAEASARTSKPVRGTWQQVRGRWHLSVQVPQLQDVSTATLEVSEADVRLSDRSGHAWLGVGREDLRMGQRPIDGSVSLPGERRGAPRGAGGPVFGGELESPEGAVTSSPSKTREDLPESDMVQISLGVCWCPSDGPHVKWARVVAALQKGAFEALLVSPDDNKGKVCALAMVEAAKAMSWELRVIELKSGHGDQEALQKLCHELYTDRCVAQEQSCLLLLSDRRQAEDWLRAVCMWFLGFGHEKADTWPTAPSARRRGALLAAGGAEPIHCVQPLARSAAGTQQR</sequence>
<dbReference type="EMBL" id="CAXAMN010000558">
    <property type="protein sequence ID" value="CAK8989399.1"/>
    <property type="molecule type" value="Genomic_DNA"/>
</dbReference>
<dbReference type="Proteomes" id="UP001642484">
    <property type="component" value="Unassembled WGS sequence"/>
</dbReference>
<dbReference type="CDD" id="cd00298">
    <property type="entry name" value="ACD_sHsps_p23-like"/>
    <property type="match status" value="1"/>
</dbReference>
<feature type="region of interest" description="Disordered" evidence="1">
    <location>
        <begin position="547"/>
        <end position="596"/>
    </location>
</feature>
<feature type="region of interest" description="Disordered" evidence="1">
    <location>
        <begin position="105"/>
        <end position="302"/>
    </location>
</feature>
<reference evidence="2 3" key="1">
    <citation type="submission" date="2024-02" db="EMBL/GenBank/DDBJ databases">
        <authorList>
            <person name="Chen Y."/>
            <person name="Shah S."/>
            <person name="Dougan E. K."/>
            <person name="Thang M."/>
            <person name="Chan C."/>
        </authorList>
    </citation>
    <scope>NUCLEOTIDE SEQUENCE [LARGE SCALE GENOMIC DNA]</scope>
</reference>